<evidence type="ECO:0000313" key="2">
    <source>
        <dbReference type="Proteomes" id="UP000243547"/>
    </source>
</evidence>
<dbReference type="EMBL" id="FRAI01000005">
    <property type="protein sequence ID" value="SHJ63358.1"/>
    <property type="molecule type" value="Genomic_DNA"/>
</dbReference>
<name>A0A1M6KWM8_9FIRM</name>
<protein>
    <submittedName>
        <fullName evidence="1">Putative redox protein</fullName>
    </submittedName>
</protein>
<dbReference type="SUPFAM" id="SSF82784">
    <property type="entry name" value="OsmC-like"/>
    <property type="match status" value="1"/>
</dbReference>
<accession>A0A1M6KWM8</accession>
<dbReference type="PANTHER" id="PTHR34352">
    <property type="entry name" value="PROTEIN YHFA"/>
    <property type="match status" value="1"/>
</dbReference>
<evidence type="ECO:0000313" key="1">
    <source>
        <dbReference type="EMBL" id="SHJ63358.1"/>
    </source>
</evidence>
<dbReference type="InterPro" id="IPR015946">
    <property type="entry name" value="KH_dom-like_a/b"/>
</dbReference>
<keyword evidence="2" id="KW-1185">Reference proteome</keyword>
<reference evidence="2" key="1">
    <citation type="submission" date="2016-11" db="EMBL/GenBank/DDBJ databases">
        <authorList>
            <person name="Varghese N."/>
            <person name="Submissions S."/>
        </authorList>
    </citation>
    <scope>NUCLEOTIDE SEQUENCE [LARGE SCALE GENOMIC DNA]</scope>
    <source>
        <strain evidence="2">DSM 14826</strain>
    </source>
</reference>
<proteinExistence type="predicted"/>
<dbReference type="InterPro" id="IPR003718">
    <property type="entry name" value="OsmC/Ohr_fam"/>
</dbReference>
<gene>
    <name evidence="1" type="ORF">SAMN02745227_00278</name>
</gene>
<dbReference type="Gene3D" id="3.30.300.20">
    <property type="match status" value="1"/>
</dbReference>
<dbReference type="PANTHER" id="PTHR34352:SF1">
    <property type="entry name" value="PROTEIN YHFA"/>
    <property type="match status" value="1"/>
</dbReference>
<sequence>MEEVKTKVIWQGEKKFIGVNQYGSSLTMNLDLTEGIKPTQMALIAIGGCTAIDVITTLEKMRQKVIGFEIEIAGIRRDVHPRYFEEITLIYKFKGELDPQKVEKAIKLSKEKYCSVSNMFEPKAKINYKFEIES</sequence>
<dbReference type="OrthoDB" id="9804010at2"/>
<dbReference type="InterPro" id="IPR036102">
    <property type="entry name" value="OsmC/Ohrsf"/>
</dbReference>
<organism evidence="1 2">
    <name type="scientific">Anaerobranca californiensis DSM 14826</name>
    <dbReference type="NCBI Taxonomy" id="1120989"/>
    <lineage>
        <taxon>Bacteria</taxon>
        <taxon>Bacillati</taxon>
        <taxon>Bacillota</taxon>
        <taxon>Clostridia</taxon>
        <taxon>Eubacteriales</taxon>
        <taxon>Proteinivoracaceae</taxon>
        <taxon>Anaerobranca</taxon>
    </lineage>
</organism>
<dbReference type="Pfam" id="PF02566">
    <property type="entry name" value="OsmC"/>
    <property type="match status" value="1"/>
</dbReference>
<dbReference type="AlphaFoldDB" id="A0A1M6KWM8"/>
<dbReference type="RefSeq" id="WP_072905600.1">
    <property type="nucleotide sequence ID" value="NZ_FRAI01000005.1"/>
</dbReference>
<dbReference type="STRING" id="1120989.SAMN02745227_00278"/>
<dbReference type="Proteomes" id="UP000243547">
    <property type="component" value="Unassembled WGS sequence"/>
</dbReference>